<dbReference type="InterPro" id="IPR039801">
    <property type="entry name" value="EPS8-like"/>
</dbReference>
<feature type="non-terminal residue" evidence="2">
    <location>
        <position position="1"/>
    </location>
</feature>
<reference evidence="2" key="1">
    <citation type="submission" date="2020-11" db="EMBL/GenBank/DDBJ databases">
        <authorList>
            <person name="Tran Van P."/>
        </authorList>
    </citation>
    <scope>NUCLEOTIDE SEQUENCE</scope>
</reference>
<feature type="region of interest" description="Disordered" evidence="1">
    <location>
        <begin position="181"/>
        <end position="211"/>
    </location>
</feature>
<dbReference type="InterPro" id="IPR036028">
    <property type="entry name" value="SH3-like_dom_sf"/>
</dbReference>
<organism evidence="2">
    <name type="scientific">Cyprideis torosa</name>
    <dbReference type="NCBI Taxonomy" id="163714"/>
    <lineage>
        <taxon>Eukaryota</taxon>
        <taxon>Metazoa</taxon>
        <taxon>Ecdysozoa</taxon>
        <taxon>Arthropoda</taxon>
        <taxon>Crustacea</taxon>
        <taxon>Oligostraca</taxon>
        <taxon>Ostracoda</taxon>
        <taxon>Podocopa</taxon>
        <taxon>Podocopida</taxon>
        <taxon>Cytherocopina</taxon>
        <taxon>Cytheroidea</taxon>
        <taxon>Cytherideidae</taxon>
        <taxon>Cyprideis</taxon>
    </lineage>
</organism>
<feature type="region of interest" description="Disordered" evidence="1">
    <location>
        <begin position="88"/>
        <end position="107"/>
    </location>
</feature>
<dbReference type="PROSITE" id="PS50002">
    <property type="entry name" value="SH3"/>
    <property type="match status" value="1"/>
</dbReference>
<dbReference type="GO" id="GO:0005886">
    <property type="term" value="C:plasma membrane"/>
    <property type="evidence" value="ECO:0007669"/>
    <property type="project" value="TreeGrafter"/>
</dbReference>
<accession>A0A7R8ZUW7</accession>
<feature type="region of interest" description="Disordered" evidence="1">
    <location>
        <begin position="55"/>
        <end position="80"/>
    </location>
</feature>
<dbReference type="InterPro" id="IPR001452">
    <property type="entry name" value="SH3_domain"/>
</dbReference>
<dbReference type="Pfam" id="PF07653">
    <property type="entry name" value="SH3_2"/>
    <property type="match status" value="1"/>
</dbReference>
<evidence type="ECO:0000256" key="1">
    <source>
        <dbReference type="SAM" id="MobiDB-lite"/>
    </source>
</evidence>
<protein>
    <submittedName>
        <fullName evidence="2">Uncharacterized protein</fullName>
    </submittedName>
</protein>
<dbReference type="GO" id="GO:0003779">
    <property type="term" value="F:actin binding"/>
    <property type="evidence" value="ECO:0007669"/>
    <property type="project" value="TreeGrafter"/>
</dbReference>
<evidence type="ECO:0000313" key="2">
    <source>
        <dbReference type="EMBL" id="CAD7235356.1"/>
    </source>
</evidence>
<dbReference type="SUPFAM" id="SSF50044">
    <property type="entry name" value="SH3-domain"/>
    <property type="match status" value="1"/>
</dbReference>
<name>A0A7R8ZUW7_9CRUS</name>
<dbReference type="GO" id="GO:0007266">
    <property type="term" value="P:Rho protein signal transduction"/>
    <property type="evidence" value="ECO:0007669"/>
    <property type="project" value="TreeGrafter"/>
</dbReference>
<dbReference type="SMART" id="SM00326">
    <property type="entry name" value="SH3"/>
    <property type="match status" value="1"/>
</dbReference>
<dbReference type="PANTHER" id="PTHR12287">
    <property type="entry name" value="EPIDERMAL GROWTH FACTOR RECEPTOR KINASE SUBSTRATE EPS8-RELATED PROTEIN"/>
    <property type="match status" value="1"/>
</dbReference>
<dbReference type="OrthoDB" id="6380498at2759"/>
<proteinExistence type="predicted"/>
<dbReference type="PANTHER" id="PTHR12287:SF23">
    <property type="entry name" value="AROUSER, ISOFORM A-RELATED"/>
    <property type="match status" value="1"/>
</dbReference>
<dbReference type="AlphaFoldDB" id="A0A7R8ZUW7"/>
<gene>
    <name evidence="2" type="ORF">CTOB1V02_LOCUS13171</name>
</gene>
<feature type="compositionally biased region" description="Basic and acidic residues" evidence="1">
    <location>
        <begin position="55"/>
        <end position="72"/>
    </location>
</feature>
<dbReference type="EMBL" id="OB672348">
    <property type="protein sequence ID" value="CAD7235356.1"/>
    <property type="molecule type" value="Genomic_DNA"/>
</dbReference>
<feature type="compositionally biased region" description="Acidic residues" evidence="1">
    <location>
        <begin position="183"/>
        <end position="192"/>
    </location>
</feature>
<dbReference type="Gene3D" id="2.30.30.40">
    <property type="entry name" value="SH3 Domains"/>
    <property type="match status" value="1"/>
</dbReference>
<sequence>YRRQETELWHSLGDAWLMTRADWKAYVPPYEPVFGDGWEPGPVEAERTVASEAAEKALRKHQVEAEHQRRTEGPPVAPAARHESVPLAHTHAPHPETNSDISADSMDRDPDRGWLNHLKATGATIVIVTYPRTGSNDKELTVERGEYLEVLDNSRNWWKVRKYDPATGRMLVGHVPHTIVSPFDDDGDSESDVEPRRPPAGKIRAGGGYYR</sequence>
<dbReference type="GO" id="GO:0035023">
    <property type="term" value="P:regulation of Rho protein signal transduction"/>
    <property type="evidence" value="ECO:0007669"/>
    <property type="project" value="TreeGrafter"/>
</dbReference>